<evidence type="ECO:0000313" key="9">
    <source>
        <dbReference type="EMBL" id="VAW39426.1"/>
    </source>
</evidence>
<protein>
    <recommendedName>
        <fullName evidence="2">DNA-directed RNA polymerase</fullName>
        <ecNumber evidence="2">2.7.7.6</ecNumber>
    </recommendedName>
</protein>
<keyword evidence="5 9" id="KW-0548">Nucleotidyltransferase</keyword>
<dbReference type="Gene3D" id="2.170.120.12">
    <property type="entry name" value="DNA-directed RNA polymerase, insert domain"/>
    <property type="match status" value="1"/>
</dbReference>
<dbReference type="InterPro" id="IPR011773">
    <property type="entry name" value="DNA-dir_RpoA"/>
</dbReference>
<dbReference type="InterPro" id="IPR011262">
    <property type="entry name" value="DNA-dir_RNA_pol_insert"/>
</dbReference>
<evidence type="ECO:0000256" key="5">
    <source>
        <dbReference type="ARBA" id="ARBA00022695"/>
    </source>
</evidence>
<dbReference type="NCBIfam" id="NF003513">
    <property type="entry name" value="PRK05182.1-2"/>
    <property type="match status" value="1"/>
</dbReference>
<dbReference type="GO" id="GO:0046983">
    <property type="term" value="F:protein dimerization activity"/>
    <property type="evidence" value="ECO:0007669"/>
    <property type="project" value="InterPro"/>
</dbReference>
<dbReference type="InterPro" id="IPR036603">
    <property type="entry name" value="RBP11-like"/>
</dbReference>
<proteinExistence type="inferred from homology"/>
<dbReference type="NCBIfam" id="TIGR02027">
    <property type="entry name" value="rpoA"/>
    <property type="match status" value="1"/>
</dbReference>
<dbReference type="Gene3D" id="3.30.1360.10">
    <property type="entry name" value="RNA polymerase, RBP11-like subunit"/>
    <property type="match status" value="1"/>
</dbReference>
<dbReference type="GO" id="GO:0003899">
    <property type="term" value="F:DNA-directed RNA polymerase activity"/>
    <property type="evidence" value="ECO:0007669"/>
    <property type="project" value="UniProtKB-EC"/>
</dbReference>
<dbReference type="HAMAP" id="MF_00059">
    <property type="entry name" value="RNApol_bact_RpoA"/>
    <property type="match status" value="1"/>
</dbReference>
<dbReference type="InterPro" id="IPR011260">
    <property type="entry name" value="RNAP_asu_C"/>
</dbReference>
<keyword evidence="4 9" id="KW-0808">Transferase</keyword>
<evidence type="ECO:0000256" key="6">
    <source>
        <dbReference type="ARBA" id="ARBA00023163"/>
    </source>
</evidence>
<dbReference type="AlphaFoldDB" id="A0A3B0W474"/>
<evidence type="ECO:0000259" key="8">
    <source>
        <dbReference type="SMART" id="SM00662"/>
    </source>
</evidence>
<dbReference type="GO" id="GO:0003677">
    <property type="term" value="F:DNA binding"/>
    <property type="evidence" value="ECO:0007669"/>
    <property type="project" value="InterPro"/>
</dbReference>
<dbReference type="InterPro" id="IPR036643">
    <property type="entry name" value="RNApol_insert_sf"/>
</dbReference>
<dbReference type="CDD" id="cd06928">
    <property type="entry name" value="RNAP_alpha_NTD"/>
    <property type="match status" value="1"/>
</dbReference>
<dbReference type="SUPFAM" id="SSF47789">
    <property type="entry name" value="C-terminal domain of RNA polymerase alpha subunit"/>
    <property type="match status" value="1"/>
</dbReference>
<dbReference type="Gene3D" id="1.10.150.20">
    <property type="entry name" value="5' to 3' exonuclease, C-terminal subdomain"/>
    <property type="match status" value="1"/>
</dbReference>
<dbReference type="SUPFAM" id="SSF55257">
    <property type="entry name" value="RBP11-like subunits of RNA polymerase"/>
    <property type="match status" value="1"/>
</dbReference>
<dbReference type="FunFam" id="1.10.150.20:FF:000001">
    <property type="entry name" value="DNA-directed RNA polymerase subunit alpha"/>
    <property type="match status" value="1"/>
</dbReference>
<dbReference type="InterPro" id="IPR011263">
    <property type="entry name" value="DNA-dir_RNA_pol_RpoA/D/Rpb3"/>
</dbReference>
<accession>A0A3B0W474</accession>
<reference evidence="9" key="1">
    <citation type="submission" date="2018-06" db="EMBL/GenBank/DDBJ databases">
        <authorList>
            <person name="Zhirakovskaya E."/>
        </authorList>
    </citation>
    <scope>NUCLEOTIDE SEQUENCE</scope>
</reference>
<evidence type="ECO:0000256" key="1">
    <source>
        <dbReference type="ARBA" id="ARBA00007123"/>
    </source>
</evidence>
<sequence>MSDILAKLLRPKVVAVKEESENKAQIVIEPLERGFGHTLGNTFRRILLSSIPGYAITDVQIDGVAHEFSTIENVKEDVVEILLNLKGIAFTVEGRTEEQFEISLTKSGAGVVTAGDIQVTDGMTVADPEHVICNLTGKASINITMTVKEGIGYEPATRTQADEESRAIGSLVLDASYCPVRRVSYEVENARVEQRTNLDKLILSIDTDGSISAEKAVQLAARILIEQMAVFVDFEMSAPVEEESEEEKLNPILLKPIDELELTVRSANCLKAENIQYIGDLIQRTEVDLLKTPNLGKKSLNEIKAVLAEMGLNFGVRIDNWPPASIRTVERLLG</sequence>
<evidence type="ECO:0000256" key="3">
    <source>
        <dbReference type="ARBA" id="ARBA00022478"/>
    </source>
</evidence>
<keyword evidence="3 9" id="KW-0240">DNA-directed RNA polymerase</keyword>
<dbReference type="GO" id="GO:0000428">
    <property type="term" value="C:DNA-directed RNA polymerase complex"/>
    <property type="evidence" value="ECO:0007669"/>
    <property type="project" value="UniProtKB-KW"/>
</dbReference>
<dbReference type="Pfam" id="PF01000">
    <property type="entry name" value="RNA_pol_A_bac"/>
    <property type="match status" value="1"/>
</dbReference>
<dbReference type="Pfam" id="PF03118">
    <property type="entry name" value="RNA_pol_A_CTD"/>
    <property type="match status" value="1"/>
</dbReference>
<dbReference type="GO" id="GO:0005737">
    <property type="term" value="C:cytoplasm"/>
    <property type="evidence" value="ECO:0007669"/>
    <property type="project" value="UniProtKB-ARBA"/>
</dbReference>
<evidence type="ECO:0000256" key="2">
    <source>
        <dbReference type="ARBA" id="ARBA00012418"/>
    </source>
</evidence>
<keyword evidence="6" id="KW-0804">Transcription</keyword>
<evidence type="ECO:0000256" key="4">
    <source>
        <dbReference type="ARBA" id="ARBA00022679"/>
    </source>
</evidence>
<dbReference type="NCBIfam" id="NF003519">
    <property type="entry name" value="PRK05182.2-5"/>
    <property type="match status" value="1"/>
</dbReference>
<comment type="catalytic activity">
    <reaction evidence="7">
        <text>RNA(n) + a ribonucleoside 5'-triphosphate = RNA(n+1) + diphosphate</text>
        <dbReference type="Rhea" id="RHEA:21248"/>
        <dbReference type="Rhea" id="RHEA-COMP:14527"/>
        <dbReference type="Rhea" id="RHEA-COMP:17342"/>
        <dbReference type="ChEBI" id="CHEBI:33019"/>
        <dbReference type="ChEBI" id="CHEBI:61557"/>
        <dbReference type="ChEBI" id="CHEBI:140395"/>
        <dbReference type="EC" id="2.7.7.6"/>
    </reaction>
</comment>
<dbReference type="Pfam" id="PF01193">
    <property type="entry name" value="RNA_pol_L"/>
    <property type="match status" value="1"/>
</dbReference>
<dbReference type="GO" id="GO:0006351">
    <property type="term" value="P:DNA-templated transcription"/>
    <property type="evidence" value="ECO:0007669"/>
    <property type="project" value="InterPro"/>
</dbReference>
<dbReference type="SMART" id="SM00662">
    <property type="entry name" value="RPOLD"/>
    <property type="match status" value="1"/>
</dbReference>
<organism evidence="9">
    <name type="scientific">hydrothermal vent metagenome</name>
    <dbReference type="NCBI Taxonomy" id="652676"/>
    <lineage>
        <taxon>unclassified sequences</taxon>
        <taxon>metagenomes</taxon>
        <taxon>ecological metagenomes</taxon>
    </lineage>
</organism>
<gene>
    <name evidence="9" type="ORF">MNBD_GAMMA01-1179</name>
</gene>
<dbReference type="EMBL" id="UOEW01000230">
    <property type="protein sequence ID" value="VAW39426.1"/>
    <property type="molecule type" value="Genomic_DNA"/>
</dbReference>
<dbReference type="FunFam" id="2.170.120.12:FF:000001">
    <property type="entry name" value="DNA-directed RNA polymerase subunit alpha"/>
    <property type="match status" value="1"/>
</dbReference>
<comment type="similarity">
    <text evidence="1">Belongs to the RNA polymerase alpha chain family.</text>
</comment>
<dbReference type="EC" id="2.7.7.6" evidence="2"/>
<feature type="domain" description="DNA-directed RNA polymerase RpoA/D/Rpb3-type" evidence="8">
    <location>
        <begin position="23"/>
        <end position="234"/>
    </location>
</feature>
<name>A0A3B0W474_9ZZZZ</name>
<evidence type="ECO:0000256" key="7">
    <source>
        <dbReference type="ARBA" id="ARBA00048552"/>
    </source>
</evidence>
<dbReference type="SUPFAM" id="SSF56553">
    <property type="entry name" value="Insert subdomain of RNA polymerase alpha subunit"/>
    <property type="match status" value="1"/>
</dbReference>